<comment type="caution">
    <text evidence="1">The sequence shown here is derived from an EMBL/GenBank/DDBJ whole genome shotgun (WGS) entry which is preliminary data.</text>
</comment>
<sequence>MRIKEAISMECNFTTRTDIVNARRLDLRI</sequence>
<evidence type="ECO:0000313" key="1">
    <source>
        <dbReference type="EMBL" id="OQE18244.1"/>
    </source>
</evidence>
<evidence type="ECO:0000313" key="2">
    <source>
        <dbReference type="Proteomes" id="UP000191285"/>
    </source>
</evidence>
<keyword evidence="2" id="KW-1185">Reference proteome</keyword>
<accession>A0A1V6SWY6</accession>
<dbReference type="Proteomes" id="UP000191285">
    <property type="component" value="Unassembled WGS sequence"/>
</dbReference>
<reference evidence="2" key="1">
    <citation type="journal article" date="2017" name="Nat. Microbiol.">
        <title>Global analysis of biosynthetic gene clusters reveals vast potential of secondary metabolite production in Penicillium species.</title>
        <authorList>
            <person name="Nielsen J.C."/>
            <person name="Grijseels S."/>
            <person name="Prigent S."/>
            <person name="Ji B."/>
            <person name="Dainat J."/>
            <person name="Nielsen K.F."/>
            <person name="Frisvad J.C."/>
            <person name="Workman M."/>
            <person name="Nielsen J."/>
        </authorList>
    </citation>
    <scope>NUCLEOTIDE SEQUENCE [LARGE SCALE GENOMIC DNA]</scope>
    <source>
        <strain evidence="2">IBT 24891</strain>
    </source>
</reference>
<proteinExistence type="predicted"/>
<organism evidence="1 2">
    <name type="scientific">Penicillium steckii</name>
    <dbReference type="NCBI Taxonomy" id="303698"/>
    <lineage>
        <taxon>Eukaryota</taxon>
        <taxon>Fungi</taxon>
        <taxon>Dikarya</taxon>
        <taxon>Ascomycota</taxon>
        <taxon>Pezizomycotina</taxon>
        <taxon>Eurotiomycetes</taxon>
        <taxon>Eurotiomycetidae</taxon>
        <taxon>Eurotiales</taxon>
        <taxon>Aspergillaceae</taxon>
        <taxon>Penicillium</taxon>
    </lineage>
</organism>
<gene>
    <name evidence="1" type="ORF">PENSTE_c018G00736</name>
</gene>
<dbReference type="EMBL" id="MLKD01000018">
    <property type="protein sequence ID" value="OQE18244.1"/>
    <property type="molecule type" value="Genomic_DNA"/>
</dbReference>
<protein>
    <submittedName>
        <fullName evidence="1">Uncharacterized protein</fullName>
    </submittedName>
</protein>
<dbReference type="AlphaFoldDB" id="A0A1V6SWY6"/>
<name>A0A1V6SWY6_9EURO</name>